<dbReference type="Proteomes" id="UP001444071">
    <property type="component" value="Unassembled WGS sequence"/>
</dbReference>
<proteinExistence type="predicted"/>
<sequence>SDWPEGFSLASSMNFRFPECLPTSLRCLTPNASGKAIALMNAMLQWDPEKRPSAAQV</sequence>
<dbReference type="InterPro" id="IPR011009">
    <property type="entry name" value="Kinase-like_dom_sf"/>
</dbReference>
<name>A0ABV0WTX7_9TELE</name>
<evidence type="ECO:0000313" key="1">
    <source>
        <dbReference type="EMBL" id="MEQ2272076.1"/>
    </source>
</evidence>
<dbReference type="EMBL" id="JAHRIM010064552">
    <property type="protein sequence ID" value="MEQ2272076.1"/>
    <property type="molecule type" value="Genomic_DNA"/>
</dbReference>
<dbReference type="SUPFAM" id="SSF56112">
    <property type="entry name" value="Protein kinase-like (PK-like)"/>
    <property type="match status" value="1"/>
</dbReference>
<evidence type="ECO:0000313" key="2">
    <source>
        <dbReference type="Proteomes" id="UP001444071"/>
    </source>
</evidence>
<reference evidence="1 2" key="1">
    <citation type="submission" date="2021-06" db="EMBL/GenBank/DDBJ databases">
        <authorList>
            <person name="Palmer J.M."/>
        </authorList>
    </citation>
    <scope>NUCLEOTIDE SEQUENCE [LARGE SCALE GENOMIC DNA]</scope>
    <source>
        <strain evidence="1 2">XR_2019</strain>
        <tissue evidence="1">Muscle</tissue>
    </source>
</reference>
<accession>A0ABV0WTX7</accession>
<comment type="caution">
    <text evidence="1">The sequence shown here is derived from an EMBL/GenBank/DDBJ whole genome shotgun (WGS) entry which is preliminary data.</text>
</comment>
<dbReference type="Gene3D" id="1.10.510.10">
    <property type="entry name" value="Transferase(Phosphotransferase) domain 1"/>
    <property type="match status" value="1"/>
</dbReference>
<protein>
    <submittedName>
        <fullName evidence="1">Uncharacterized protein</fullName>
    </submittedName>
</protein>
<keyword evidence="2" id="KW-1185">Reference proteome</keyword>
<feature type="non-terminal residue" evidence="1">
    <location>
        <position position="1"/>
    </location>
</feature>
<organism evidence="1 2">
    <name type="scientific">Xenotaenia resolanae</name>
    <dbReference type="NCBI Taxonomy" id="208358"/>
    <lineage>
        <taxon>Eukaryota</taxon>
        <taxon>Metazoa</taxon>
        <taxon>Chordata</taxon>
        <taxon>Craniata</taxon>
        <taxon>Vertebrata</taxon>
        <taxon>Euteleostomi</taxon>
        <taxon>Actinopterygii</taxon>
        <taxon>Neopterygii</taxon>
        <taxon>Teleostei</taxon>
        <taxon>Neoteleostei</taxon>
        <taxon>Acanthomorphata</taxon>
        <taxon>Ovalentaria</taxon>
        <taxon>Atherinomorphae</taxon>
        <taxon>Cyprinodontiformes</taxon>
        <taxon>Goodeidae</taxon>
        <taxon>Xenotaenia</taxon>
    </lineage>
</organism>
<gene>
    <name evidence="1" type="ORF">XENORESO_014252</name>
</gene>